<evidence type="ECO:0000313" key="4">
    <source>
        <dbReference type="Proteomes" id="UP001188597"/>
    </source>
</evidence>
<dbReference type="InterPro" id="IPR045051">
    <property type="entry name" value="SBT"/>
</dbReference>
<organism evidence="3 4">
    <name type="scientific">Escallonia herrerae</name>
    <dbReference type="NCBI Taxonomy" id="1293975"/>
    <lineage>
        <taxon>Eukaryota</taxon>
        <taxon>Viridiplantae</taxon>
        <taxon>Streptophyta</taxon>
        <taxon>Embryophyta</taxon>
        <taxon>Tracheophyta</taxon>
        <taxon>Spermatophyta</taxon>
        <taxon>Magnoliopsida</taxon>
        <taxon>eudicotyledons</taxon>
        <taxon>Gunneridae</taxon>
        <taxon>Pentapetalae</taxon>
        <taxon>asterids</taxon>
        <taxon>campanulids</taxon>
        <taxon>Escalloniales</taxon>
        <taxon>Escalloniaceae</taxon>
        <taxon>Escallonia</taxon>
    </lineage>
</organism>
<keyword evidence="2" id="KW-0732">Signal</keyword>
<accession>A0AA88W7K2</accession>
<dbReference type="Gene3D" id="3.40.50.200">
    <property type="entry name" value="Peptidase S8/S53 domain"/>
    <property type="match status" value="1"/>
</dbReference>
<comment type="caution">
    <text evidence="3">The sequence shown here is derived from an EMBL/GenBank/DDBJ whole genome shotgun (WGS) entry which is preliminary data.</text>
</comment>
<dbReference type="AlphaFoldDB" id="A0AA88W7K2"/>
<protein>
    <submittedName>
        <fullName evidence="3">Uncharacterized protein</fullName>
    </submittedName>
</protein>
<reference evidence="3" key="1">
    <citation type="submission" date="2022-12" db="EMBL/GenBank/DDBJ databases">
        <title>Draft genome assemblies for two species of Escallonia (Escalloniales).</title>
        <authorList>
            <person name="Chanderbali A."/>
            <person name="Dervinis C."/>
            <person name="Anghel I."/>
            <person name="Soltis D."/>
            <person name="Soltis P."/>
            <person name="Zapata F."/>
        </authorList>
    </citation>
    <scope>NUCLEOTIDE SEQUENCE</scope>
    <source>
        <strain evidence="3">UCBG64.0493</strain>
        <tissue evidence="3">Leaf</tissue>
    </source>
</reference>
<proteinExistence type="inferred from homology"/>
<gene>
    <name evidence="3" type="ORF">RJ639_047489</name>
</gene>
<keyword evidence="4" id="KW-1185">Reference proteome</keyword>
<evidence type="ECO:0000256" key="2">
    <source>
        <dbReference type="ARBA" id="ARBA00022729"/>
    </source>
</evidence>
<evidence type="ECO:0000313" key="3">
    <source>
        <dbReference type="EMBL" id="KAK3022551.1"/>
    </source>
</evidence>
<sequence>MMTISYIFDNTDDPISDMTSGVAGIPLDSGAGHLKSNKAMDPGLLYDTEVNDYNNFVRALNYTRERLKVITRRSSFSCRQGNIDLNNPSLVIILNNTNTTSYTFKRAFTNVVKFKLCMSCCCEDSVDYKCHYRASDDPIYNKVPQSQVQYGSQDRSKSKSMV</sequence>
<dbReference type="InterPro" id="IPR036852">
    <property type="entry name" value="Peptidase_S8/S53_dom_sf"/>
</dbReference>
<dbReference type="Gene3D" id="2.60.40.2310">
    <property type="match status" value="1"/>
</dbReference>
<evidence type="ECO:0000256" key="1">
    <source>
        <dbReference type="ARBA" id="ARBA00011073"/>
    </source>
</evidence>
<name>A0AA88W7K2_9ASTE</name>
<dbReference type="Proteomes" id="UP001188597">
    <property type="component" value="Unassembled WGS sequence"/>
</dbReference>
<dbReference type="PANTHER" id="PTHR10795">
    <property type="entry name" value="PROPROTEIN CONVERTASE SUBTILISIN/KEXIN"/>
    <property type="match status" value="1"/>
</dbReference>
<comment type="similarity">
    <text evidence="1">Belongs to the peptidase S8 family.</text>
</comment>
<dbReference type="GO" id="GO:0006508">
    <property type="term" value="P:proteolysis"/>
    <property type="evidence" value="ECO:0007669"/>
    <property type="project" value="InterPro"/>
</dbReference>
<dbReference type="EMBL" id="JAVXUP010000705">
    <property type="protein sequence ID" value="KAK3022551.1"/>
    <property type="molecule type" value="Genomic_DNA"/>
</dbReference>
<dbReference type="GO" id="GO:0004252">
    <property type="term" value="F:serine-type endopeptidase activity"/>
    <property type="evidence" value="ECO:0007669"/>
    <property type="project" value="InterPro"/>
</dbReference>